<dbReference type="EMBL" id="DTHB01000005">
    <property type="protein sequence ID" value="HGB13656.1"/>
    <property type="molecule type" value="Genomic_DNA"/>
</dbReference>
<name>A0A7C3WP69_9BACT</name>
<dbReference type="InterPro" id="IPR024522">
    <property type="entry name" value="DUF3789"/>
</dbReference>
<dbReference type="Pfam" id="PF12664">
    <property type="entry name" value="DUF3789"/>
    <property type="match status" value="1"/>
</dbReference>
<organism evidence="1">
    <name type="scientific">Desulfobacca acetoxidans</name>
    <dbReference type="NCBI Taxonomy" id="60893"/>
    <lineage>
        <taxon>Bacteria</taxon>
        <taxon>Pseudomonadati</taxon>
        <taxon>Thermodesulfobacteriota</taxon>
        <taxon>Desulfobaccia</taxon>
        <taxon>Desulfobaccales</taxon>
        <taxon>Desulfobaccaceae</taxon>
        <taxon>Desulfobacca</taxon>
    </lineage>
</organism>
<dbReference type="AlphaFoldDB" id="A0A7C3WP69"/>
<comment type="caution">
    <text evidence="1">The sequence shown here is derived from an EMBL/GenBank/DDBJ whole genome shotgun (WGS) entry which is preliminary data.</text>
</comment>
<protein>
    <submittedName>
        <fullName evidence="1">DUF3789 domain-containing protein</fullName>
    </submittedName>
</protein>
<evidence type="ECO:0000313" key="1">
    <source>
        <dbReference type="EMBL" id="HGB13656.1"/>
    </source>
</evidence>
<reference evidence="1" key="1">
    <citation type="journal article" date="2020" name="mSystems">
        <title>Genome- and Community-Level Interaction Insights into Carbon Utilization and Element Cycling Functions of Hydrothermarchaeota in Hydrothermal Sediment.</title>
        <authorList>
            <person name="Zhou Z."/>
            <person name="Liu Y."/>
            <person name="Xu W."/>
            <person name="Pan J."/>
            <person name="Luo Z.H."/>
            <person name="Li M."/>
        </authorList>
    </citation>
    <scope>NUCLEOTIDE SEQUENCE [LARGE SCALE GENOMIC DNA]</scope>
    <source>
        <strain evidence="1">SpSt-776</strain>
    </source>
</reference>
<sequence>MLAFFLGLMVGALVGVTAMCLLVMGKERPEDAVFDPGLRRKFGL</sequence>
<proteinExistence type="predicted"/>
<accession>A0A7C3WP69</accession>
<gene>
    <name evidence="1" type="ORF">ENV62_00210</name>
</gene>